<keyword evidence="4" id="KW-0472">Membrane</keyword>
<evidence type="ECO:0000313" key="7">
    <source>
        <dbReference type="Proteomes" id="UP000001299"/>
    </source>
</evidence>
<dbReference type="AlphaFoldDB" id="E0RX21"/>
<sequence length="269" mass="29094">MAEIKNLKEMSKRMRLNSIDMAYNAGALGAHLGGGLSCIEIFAALFGRTAKLVGDHSEIDRIIVGKAHCVLAYYSALVEVGSLKIDDLKQFEKNGSQLAGHPKRNIDIGIDFSGGSLGMAAPVAVGMAISIKKHNRNNKVFLVLGDGECEEGTIWESLMIASHYKLNNLVIIVDNNKLQSDGPVSLVAGIDDYREKFEAFGCSVVSVDGHNADEIADKLDISMEDKPLCVIADTVKGKGVSFMENDPGWHHGVLTEDMYVKAKLEIMNG</sequence>
<evidence type="ECO:0000256" key="2">
    <source>
        <dbReference type="ARBA" id="ARBA00007131"/>
    </source>
</evidence>
<comment type="similarity">
    <text evidence="2">Belongs to the transketolase family.</text>
</comment>
<reference evidence="6 7" key="1">
    <citation type="journal article" date="2010" name="PLoS ONE">
        <title>The glycobiome of the rumen bacterium Butyrivibrio proteoclasticus B316(T) highlights adaptation to a polysaccharide-rich environment.</title>
        <authorList>
            <person name="Kelly W.J."/>
            <person name="Leahy S.C."/>
            <person name="Altermann E."/>
            <person name="Yeoman C.J."/>
            <person name="Dunne J.C."/>
            <person name="Kong Z."/>
            <person name="Pacheco D.M."/>
            <person name="Li D."/>
            <person name="Noel S.J."/>
            <person name="Moon C.D."/>
            <person name="Cookson A.L."/>
            <person name="Attwood G.T."/>
        </authorList>
    </citation>
    <scope>NUCLEOTIDE SEQUENCE [LARGE SCALE GENOMIC DNA]</scope>
    <source>
        <strain evidence="7">ATCC 51982 / DSM 14932 / B316</strain>
    </source>
</reference>
<dbReference type="PANTHER" id="PTHR47514">
    <property type="entry name" value="TRANSKETOLASE N-TERMINAL SECTION-RELATED"/>
    <property type="match status" value="1"/>
</dbReference>
<gene>
    <name evidence="6" type="primary">tktA2</name>
    <name evidence="6" type="ordered locus">bpr_I2196</name>
</gene>
<dbReference type="RefSeq" id="WP_013281582.1">
    <property type="nucleotide sequence ID" value="NC_014387.1"/>
</dbReference>
<dbReference type="InterPro" id="IPR029061">
    <property type="entry name" value="THDP-binding"/>
</dbReference>
<dbReference type="GO" id="GO:0004802">
    <property type="term" value="F:transketolase activity"/>
    <property type="evidence" value="ECO:0007669"/>
    <property type="project" value="UniProtKB-EC"/>
</dbReference>
<keyword evidence="6" id="KW-0808">Transferase</keyword>
<proteinExistence type="inferred from homology"/>
<protein>
    <submittedName>
        <fullName evidence="6">Transketolase subunit A TktA2</fullName>
        <ecNumber evidence="6">2.2.1.1</ecNumber>
    </submittedName>
</protein>
<dbReference type="KEGG" id="bpb:bpr_I2196"/>
<dbReference type="EMBL" id="CP001810">
    <property type="protein sequence ID" value="ADL34929.1"/>
    <property type="molecule type" value="Genomic_DNA"/>
</dbReference>
<evidence type="ECO:0000256" key="3">
    <source>
        <dbReference type="ARBA" id="ARBA00023052"/>
    </source>
</evidence>
<keyword evidence="4" id="KW-1133">Transmembrane helix</keyword>
<dbReference type="Proteomes" id="UP000001299">
    <property type="component" value="Chromosome 1"/>
</dbReference>
<keyword evidence="4" id="KW-0812">Transmembrane</keyword>
<dbReference type="Pfam" id="PF00456">
    <property type="entry name" value="Transketolase_N"/>
    <property type="match status" value="1"/>
</dbReference>
<keyword evidence="3" id="KW-0786">Thiamine pyrophosphate</keyword>
<dbReference type="Gene3D" id="3.40.50.970">
    <property type="match status" value="1"/>
</dbReference>
<dbReference type="SUPFAM" id="SSF52518">
    <property type="entry name" value="Thiamin diphosphate-binding fold (THDP-binding)"/>
    <property type="match status" value="1"/>
</dbReference>
<organism evidence="6 7">
    <name type="scientific">Butyrivibrio proteoclasticus (strain ATCC 51982 / DSM 14932 / B316)</name>
    <name type="common">Clostridium proteoclasticum</name>
    <dbReference type="NCBI Taxonomy" id="515622"/>
    <lineage>
        <taxon>Bacteria</taxon>
        <taxon>Bacillati</taxon>
        <taxon>Bacillota</taxon>
        <taxon>Clostridia</taxon>
        <taxon>Lachnospirales</taxon>
        <taxon>Lachnospiraceae</taxon>
        <taxon>Butyrivibrio</taxon>
    </lineage>
</organism>
<keyword evidence="7" id="KW-1185">Reference proteome</keyword>
<dbReference type="PANTHER" id="PTHR47514:SF1">
    <property type="entry name" value="TRANSKETOLASE N-TERMINAL SECTION-RELATED"/>
    <property type="match status" value="1"/>
</dbReference>
<accession>E0RX21</accession>
<dbReference type="HOGENOM" id="CLU_009227_4_1_9"/>
<dbReference type="eggNOG" id="COG3959">
    <property type="taxonomic scope" value="Bacteria"/>
</dbReference>
<dbReference type="PROSITE" id="PS50006">
    <property type="entry name" value="FHA_DOMAIN"/>
    <property type="match status" value="1"/>
</dbReference>
<comment type="cofactor">
    <cofactor evidence="1">
        <name>thiamine diphosphate</name>
        <dbReference type="ChEBI" id="CHEBI:58937"/>
    </cofactor>
</comment>
<dbReference type="STRING" id="515622.bpr_I2196"/>
<evidence type="ECO:0000259" key="5">
    <source>
        <dbReference type="PROSITE" id="PS50006"/>
    </source>
</evidence>
<evidence type="ECO:0000313" key="6">
    <source>
        <dbReference type="EMBL" id="ADL34929.1"/>
    </source>
</evidence>
<evidence type="ECO:0000256" key="1">
    <source>
        <dbReference type="ARBA" id="ARBA00001964"/>
    </source>
</evidence>
<feature type="domain" description="FHA" evidence="5">
    <location>
        <begin position="44"/>
        <end position="103"/>
    </location>
</feature>
<dbReference type="InterPro" id="IPR000253">
    <property type="entry name" value="FHA_dom"/>
</dbReference>
<name>E0RX21_BUTPB</name>
<feature type="transmembrane region" description="Helical" evidence="4">
    <location>
        <begin position="21"/>
        <end position="46"/>
    </location>
</feature>
<dbReference type="CDD" id="cd02012">
    <property type="entry name" value="TPP_TK"/>
    <property type="match status" value="1"/>
</dbReference>
<dbReference type="InterPro" id="IPR005474">
    <property type="entry name" value="Transketolase_N"/>
</dbReference>
<evidence type="ECO:0000256" key="4">
    <source>
        <dbReference type="SAM" id="Phobius"/>
    </source>
</evidence>
<dbReference type="EC" id="2.2.1.1" evidence="6"/>